<dbReference type="PROSITE" id="PS51904">
    <property type="entry name" value="GLYCOSYL_HYDROL_F25_2"/>
    <property type="match status" value="1"/>
</dbReference>
<dbReference type="Pfam" id="PF01183">
    <property type="entry name" value="Glyco_hydro_25"/>
    <property type="match status" value="1"/>
</dbReference>
<proteinExistence type="inferred from homology"/>
<organism evidence="4 5">
    <name type="scientific">Kurthia populi</name>
    <dbReference type="NCBI Taxonomy" id="1562132"/>
    <lineage>
        <taxon>Bacteria</taxon>
        <taxon>Bacillati</taxon>
        <taxon>Bacillota</taxon>
        <taxon>Bacilli</taxon>
        <taxon>Bacillales</taxon>
        <taxon>Caryophanaceae</taxon>
        <taxon>Kurthia</taxon>
    </lineage>
</organism>
<dbReference type="Proteomes" id="UP001597568">
    <property type="component" value="Unassembled WGS sequence"/>
</dbReference>
<dbReference type="Pfam" id="PF19087">
    <property type="entry name" value="DUF5776"/>
    <property type="match status" value="4"/>
</dbReference>
<dbReference type="SUPFAM" id="SSF51445">
    <property type="entry name" value="(Trans)glycosidases"/>
    <property type="match status" value="1"/>
</dbReference>
<evidence type="ECO:0000259" key="3">
    <source>
        <dbReference type="Pfam" id="PF19087"/>
    </source>
</evidence>
<sequence length="565" mass="63103">MKSLLRTTSVAALLASALTAPMAANAETLSPAKPDGQVKWEGKSFVTDTTDTSKARTMATGETVIDVSKWQGNIDWAKVSKTVDFAIIRTQYGSSVEDYMHSTYEKQAKANGVPFGVYSYSLAVSSSDARQEARDFYNRADKDAQMYVIDVEEMTGTSGESMRTIINAYVDELRKYTDKKVGLYIAHHLYNQLNLDTSKADFVWIPRYGSTAPAYNYDLWQYTDQGIVSGISGYVDLNRLHPNQELNDIRGKSSLVTQAGNDIDLTKFFTKNPKNVILKKDAGVYKSTTFTASKKIRTLEKDTVVEVQGIDYTSTGVPRLKIGTNKYISANKIYMQKIVASYDSFYYLNPGKILLKKDANLYDNVDFNTSTRVGKAVEGSVLTIAGVDFTEGGTPRLELSDGRYISANKQYVQKVRADIEKYITDVPERVLTLKEQTLYNDFARKSIYKQYGIDRTFTIDSIEYTDAGTPFLKTTGGKYMTALKTHTQVVPENVKQYYYTSDFPSSVTTLVKLSEFSDVNLITKVKALPIGTTVQIAGVEFSKDGVPRFKTTDGTYISSLKTRFK</sequence>
<gene>
    <name evidence="4" type="ORF">ACFSY7_14030</name>
</gene>
<feature type="domain" description="DUF5776" evidence="3">
    <location>
        <begin position="345"/>
        <end position="412"/>
    </location>
</feature>
<feature type="domain" description="DUF5776" evidence="3">
    <location>
        <begin position="268"/>
        <end position="334"/>
    </location>
</feature>
<accession>A0ABW5Y2X1</accession>
<dbReference type="CDD" id="cd06523">
    <property type="entry name" value="GH25_PlyB-like"/>
    <property type="match status" value="1"/>
</dbReference>
<dbReference type="EMBL" id="JBHUOR010000122">
    <property type="protein sequence ID" value="MFD2869610.1"/>
    <property type="molecule type" value="Genomic_DNA"/>
</dbReference>
<dbReference type="Gene3D" id="3.20.20.80">
    <property type="entry name" value="Glycosidases"/>
    <property type="match status" value="1"/>
</dbReference>
<feature type="signal peptide" evidence="2">
    <location>
        <begin position="1"/>
        <end position="26"/>
    </location>
</feature>
<reference evidence="5" key="1">
    <citation type="journal article" date="2019" name="Int. J. Syst. Evol. Microbiol.">
        <title>The Global Catalogue of Microorganisms (GCM) 10K type strain sequencing project: providing services to taxonomists for standard genome sequencing and annotation.</title>
        <authorList>
            <consortium name="The Broad Institute Genomics Platform"/>
            <consortium name="The Broad Institute Genome Sequencing Center for Infectious Disease"/>
            <person name="Wu L."/>
            <person name="Ma J."/>
        </authorList>
    </citation>
    <scope>NUCLEOTIDE SEQUENCE [LARGE SCALE GENOMIC DNA]</scope>
    <source>
        <strain evidence="5">KCTC 33522</strain>
    </source>
</reference>
<dbReference type="PANTHER" id="PTHR34135:SF1">
    <property type="entry name" value="GLYCOSYL HYDROLASE FAMILY 25"/>
    <property type="match status" value="1"/>
</dbReference>
<evidence type="ECO:0000256" key="1">
    <source>
        <dbReference type="ARBA" id="ARBA00010646"/>
    </source>
</evidence>
<evidence type="ECO:0000313" key="5">
    <source>
        <dbReference type="Proteomes" id="UP001597568"/>
    </source>
</evidence>
<feature type="domain" description="DUF5776" evidence="3">
    <location>
        <begin position="422"/>
        <end position="485"/>
    </location>
</feature>
<comment type="similarity">
    <text evidence="1">Belongs to the glycosyl hydrolase 25 family.</text>
</comment>
<dbReference type="InterPro" id="IPR044081">
    <property type="entry name" value="DUF5776"/>
</dbReference>
<dbReference type="PANTHER" id="PTHR34135">
    <property type="entry name" value="LYSOZYME"/>
    <property type="match status" value="1"/>
</dbReference>
<feature type="domain" description="DUF5776" evidence="3">
    <location>
        <begin position="498"/>
        <end position="561"/>
    </location>
</feature>
<protein>
    <submittedName>
        <fullName evidence="4">DUF5776 domain-containing protein</fullName>
    </submittedName>
</protein>
<feature type="chain" id="PRO_5045537345" evidence="2">
    <location>
        <begin position="27"/>
        <end position="565"/>
    </location>
</feature>
<keyword evidence="2" id="KW-0732">Signal</keyword>
<dbReference type="InterPro" id="IPR002053">
    <property type="entry name" value="Glyco_hydro_25"/>
</dbReference>
<dbReference type="InterPro" id="IPR017853">
    <property type="entry name" value="GH"/>
</dbReference>
<name>A0ABW5Y2X1_9BACL</name>
<evidence type="ECO:0000313" key="4">
    <source>
        <dbReference type="EMBL" id="MFD2869610.1"/>
    </source>
</evidence>
<comment type="caution">
    <text evidence="4">The sequence shown here is derived from an EMBL/GenBank/DDBJ whole genome shotgun (WGS) entry which is preliminary data.</text>
</comment>
<dbReference type="RefSeq" id="WP_380148263.1">
    <property type="nucleotide sequence ID" value="NZ_JBHUOR010000122.1"/>
</dbReference>
<evidence type="ECO:0000256" key="2">
    <source>
        <dbReference type="SAM" id="SignalP"/>
    </source>
</evidence>
<keyword evidence="5" id="KW-1185">Reference proteome</keyword>